<sequence length="334" mass="35275">MIEGKLRRYGLGLFAGALMVGVLVVKGGTALSLPSSPPASASGAGTPVELAPVDVVIFAPHPDDETIGCAGVIQQAVAAGKKVRIVFSTLGDGYSLAAGMLLHKDESTLAQADFLALGRARQQEAIDANRTLGVNPANLVFLGYPDGAFDRVAANTDGKPVVSPTTGRSSTYGPVVPDYHASAHGQPASYTRAEALADLTEVLRQSHPSQVYVTDRNDAHPDHKATYELVKAAVEASGYKGAFFTFVVHSGPPLDWPWPQGATPQAPFQQHTANGHTYPLGVPWPPNVRVPMTVAESVLKANALAAHRSQWNLPSDRGLLGAFVKSEEIFWTGR</sequence>
<dbReference type="EMBL" id="CP089984">
    <property type="protein sequence ID" value="WXB17967.1"/>
    <property type="molecule type" value="Genomic_DNA"/>
</dbReference>
<proteinExistence type="predicted"/>
<evidence type="ECO:0000313" key="2">
    <source>
        <dbReference type="Proteomes" id="UP001370348"/>
    </source>
</evidence>
<dbReference type="Pfam" id="PF02585">
    <property type="entry name" value="PIG-L"/>
    <property type="match status" value="1"/>
</dbReference>
<dbReference type="Gene3D" id="3.40.50.10320">
    <property type="entry name" value="LmbE-like"/>
    <property type="match status" value="1"/>
</dbReference>
<dbReference type="InterPro" id="IPR024078">
    <property type="entry name" value="LmbE-like_dom_sf"/>
</dbReference>
<name>A0ABZ2M6H2_9BACT</name>
<dbReference type="PANTHER" id="PTHR12993">
    <property type="entry name" value="N-ACETYLGLUCOSAMINYL-PHOSPHATIDYLINOSITOL DE-N-ACETYLASE-RELATED"/>
    <property type="match status" value="1"/>
</dbReference>
<dbReference type="Proteomes" id="UP001370348">
    <property type="component" value="Chromosome"/>
</dbReference>
<dbReference type="RefSeq" id="WP_394827609.1">
    <property type="nucleotide sequence ID" value="NZ_CP089984.1"/>
</dbReference>
<keyword evidence="2" id="KW-1185">Reference proteome</keyword>
<dbReference type="PANTHER" id="PTHR12993:SF29">
    <property type="entry name" value="BLR3841 PROTEIN"/>
    <property type="match status" value="1"/>
</dbReference>
<gene>
    <name evidence="1" type="ORF">LZC94_11965</name>
</gene>
<accession>A0ABZ2M6H2</accession>
<protein>
    <submittedName>
        <fullName evidence="1">PIG-L family deacetylase</fullName>
    </submittedName>
</protein>
<evidence type="ECO:0000313" key="1">
    <source>
        <dbReference type="EMBL" id="WXB17967.1"/>
    </source>
</evidence>
<dbReference type="SUPFAM" id="SSF102588">
    <property type="entry name" value="LmbE-like"/>
    <property type="match status" value="1"/>
</dbReference>
<dbReference type="InterPro" id="IPR003737">
    <property type="entry name" value="GlcNAc_PI_deacetylase-related"/>
</dbReference>
<organism evidence="1 2">
    <name type="scientific">Pendulispora albinea</name>
    <dbReference type="NCBI Taxonomy" id="2741071"/>
    <lineage>
        <taxon>Bacteria</taxon>
        <taxon>Pseudomonadati</taxon>
        <taxon>Myxococcota</taxon>
        <taxon>Myxococcia</taxon>
        <taxon>Myxococcales</taxon>
        <taxon>Sorangiineae</taxon>
        <taxon>Pendulisporaceae</taxon>
        <taxon>Pendulispora</taxon>
    </lineage>
</organism>
<reference evidence="1 2" key="1">
    <citation type="submission" date="2021-12" db="EMBL/GenBank/DDBJ databases">
        <title>Discovery of the Pendulisporaceae a myxobacterial family with distinct sporulation behavior and unique specialized metabolism.</title>
        <authorList>
            <person name="Garcia R."/>
            <person name="Popoff A."/>
            <person name="Bader C.D."/>
            <person name="Loehr J."/>
            <person name="Walesch S."/>
            <person name="Walt C."/>
            <person name="Boldt J."/>
            <person name="Bunk B."/>
            <person name="Haeckl F.J.F.P.J."/>
            <person name="Gunesch A.P."/>
            <person name="Birkelbach J."/>
            <person name="Nuebel U."/>
            <person name="Pietschmann T."/>
            <person name="Bach T."/>
            <person name="Mueller R."/>
        </authorList>
    </citation>
    <scope>NUCLEOTIDE SEQUENCE [LARGE SCALE GENOMIC DNA]</scope>
    <source>
        <strain evidence="1 2">MSr11954</strain>
    </source>
</reference>